<dbReference type="InterPro" id="IPR008752">
    <property type="entry name" value="Peptidase_M11"/>
</dbReference>
<dbReference type="PaxDb" id="3055-EDP06547"/>
<dbReference type="Pfam" id="PF05548">
    <property type="entry name" value="Peptidase_M11"/>
    <property type="match status" value="1"/>
</dbReference>
<feature type="chain" id="PRO_5014322877" description="Peptidase M11 gametolysin domain-containing protein" evidence="2">
    <location>
        <begin position="28"/>
        <end position="705"/>
    </location>
</feature>
<reference evidence="4 5" key="1">
    <citation type="journal article" date="2007" name="Science">
        <title>The Chlamydomonas genome reveals the evolution of key animal and plant functions.</title>
        <authorList>
            <person name="Merchant S.S."/>
            <person name="Prochnik S.E."/>
            <person name="Vallon O."/>
            <person name="Harris E.H."/>
            <person name="Karpowicz S.J."/>
            <person name="Witman G.B."/>
            <person name="Terry A."/>
            <person name="Salamov A."/>
            <person name="Fritz-Laylin L.K."/>
            <person name="Marechal-Drouard L."/>
            <person name="Marshall W.F."/>
            <person name="Qu L.H."/>
            <person name="Nelson D.R."/>
            <person name="Sanderfoot A.A."/>
            <person name="Spalding M.H."/>
            <person name="Kapitonov V.V."/>
            <person name="Ren Q."/>
            <person name="Ferris P."/>
            <person name="Lindquist E."/>
            <person name="Shapiro H."/>
            <person name="Lucas S.M."/>
            <person name="Grimwood J."/>
            <person name="Schmutz J."/>
            <person name="Cardol P."/>
            <person name="Cerutti H."/>
            <person name="Chanfreau G."/>
            <person name="Chen C.L."/>
            <person name="Cognat V."/>
            <person name="Croft M.T."/>
            <person name="Dent R."/>
            <person name="Dutcher S."/>
            <person name="Fernandez E."/>
            <person name="Fukuzawa H."/>
            <person name="Gonzalez-Ballester D."/>
            <person name="Gonzalez-Halphen D."/>
            <person name="Hallmann A."/>
            <person name="Hanikenne M."/>
            <person name="Hippler M."/>
            <person name="Inwood W."/>
            <person name="Jabbari K."/>
            <person name="Kalanon M."/>
            <person name="Kuras R."/>
            <person name="Lefebvre P.A."/>
            <person name="Lemaire S.D."/>
            <person name="Lobanov A.V."/>
            <person name="Lohr M."/>
            <person name="Manuell A."/>
            <person name="Meier I."/>
            <person name="Mets L."/>
            <person name="Mittag M."/>
            <person name="Mittelmeier T."/>
            <person name="Moroney J.V."/>
            <person name="Moseley J."/>
            <person name="Napoli C."/>
            <person name="Nedelcu A.M."/>
            <person name="Niyogi K."/>
            <person name="Novoselov S.V."/>
            <person name="Paulsen I.T."/>
            <person name="Pazour G."/>
            <person name="Purton S."/>
            <person name="Ral J.P."/>
            <person name="Riano-Pachon D.M."/>
            <person name="Riekhof W."/>
            <person name="Rymarquis L."/>
            <person name="Schroda M."/>
            <person name="Stern D."/>
            <person name="Umen J."/>
            <person name="Willows R."/>
            <person name="Wilson N."/>
            <person name="Zimmer S.L."/>
            <person name="Allmer J."/>
            <person name="Balk J."/>
            <person name="Bisova K."/>
            <person name="Chen C.J."/>
            <person name="Elias M."/>
            <person name="Gendler K."/>
            <person name="Hauser C."/>
            <person name="Lamb M.R."/>
            <person name="Ledford H."/>
            <person name="Long J.C."/>
            <person name="Minagawa J."/>
            <person name="Page M.D."/>
            <person name="Pan J."/>
            <person name="Pootakham W."/>
            <person name="Roje S."/>
            <person name="Rose A."/>
            <person name="Stahlberg E."/>
            <person name="Terauchi A.M."/>
            <person name="Yang P."/>
            <person name="Ball S."/>
            <person name="Bowler C."/>
            <person name="Dieckmann C.L."/>
            <person name="Gladyshev V.N."/>
            <person name="Green P."/>
            <person name="Jorgensen R."/>
            <person name="Mayfield S."/>
            <person name="Mueller-Roeber B."/>
            <person name="Rajamani S."/>
            <person name="Sayre R.T."/>
            <person name="Brokstein P."/>
            <person name="Dubchak I."/>
            <person name="Goodstein D."/>
            <person name="Hornick L."/>
            <person name="Huang Y.W."/>
            <person name="Jhaveri J."/>
            <person name="Luo Y."/>
            <person name="Martinez D."/>
            <person name="Ngau W.C."/>
            <person name="Otillar B."/>
            <person name="Poliakov A."/>
            <person name="Porter A."/>
            <person name="Szajkowski L."/>
            <person name="Werner G."/>
            <person name="Zhou K."/>
            <person name="Grigoriev I.V."/>
            <person name="Rokhsar D.S."/>
            <person name="Grossman A.R."/>
        </authorList>
    </citation>
    <scope>NUCLEOTIDE SEQUENCE [LARGE SCALE GENOMIC DNA]</scope>
    <source>
        <strain evidence="5">CC-503</strain>
    </source>
</reference>
<dbReference type="GeneID" id="5728266"/>
<feature type="compositionally biased region" description="Low complexity" evidence="1">
    <location>
        <begin position="687"/>
        <end position="696"/>
    </location>
</feature>
<feature type="region of interest" description="Disordered" evidence="1">
    <location>
        <begin position="554"/>
        <end position="705"/>
    </location>
</feature>
<dbReference type="OMA" id="CDWSSAM"/>
<feature type="domain" description="Peptidase M11 gametolysin" evidence="3">
    <location>
        <begin position="170"/>
        <end position="422"/>
    </location>
</feature>
<evidence type="ECO:0000313" key="5">
    <source>
        <dbReference type="Proteomes" id="UP000006906"/>
    </source>
</evidence>
<feature type="compositionally biased region" description="Pro residues" evidence="1">
    <location>
        <begin position="111"/>
        <end position="127"/>
    </location>
</feature>
<dbReference type="InParanoid" id="A0A2K3D973"/>
<dbReference type="STRING" id="3055.A0A2K3D973"/>
<dbReference type="ExpressionAtlas" id="A0A2K3D973">
    <property type="expression patterns" value="baseline and differential"/>
</dbReference>
<dbReference type="OrthoDB" id="540361at2759"/>
<evidence type="ECO:0000259" key="3">
    <source>
        <dbReference type="Pfam" id="PF05548"/>
    </source>
</evidence>
<sequence>MRSASASHVALGVIAVCLLATAQQAAAGLYQSTGLISVVDTSYPSGAHTSDYVLTADVGGIYTLIATATAQAGGDLFTGLVSGGIVRVVSFYEPKLGQPWDIFGLTVISPPPPPMPPAPPPSPPPPTSRIGSRATTKSLPWVSSWNPGVILNQDIPDPPRVVRDLPTLFILLDLCGKGGGPAATEDALSNMLYRGLTPFQDYVATCSYGKAQFDTTNTRILTVKLPCSGVSKVSKMAWDSSSCSKDNLFNWMYEVEYYIDNVLKPKDWNHRRYRHHVIITPPNMTQWAGPDCDWSGMGSIGMAQGTWSYAWVSGDNWQTKQVYLHEMGHNYNVMHAATMQPASEGGPDACSHCDWSSAMGFCCETRCMSAPHNYQLGWAKPAATVNSTQLSEGNTLAFELPSQIMSDANFLQVTTDWLTAASVSAAGIDDMGGPAFYNPANATFYFSYRMDFADFDEVADGYAGGTNVYLFTIGSQMDKKDSVHLALLTDAAPAWTDPSGSLVVRQVGAGGDTAIVTVCRPDAGGEKSEDACTDFWDNDCDGLIDADDPDCAWYYDSLPSPSPPPPAQKASPPPSPPNSPPPKRSPSPPSPPPPPKRSPPPPPSPSPPGLPPPPSLPPPPKRLSPPPRLAEQVDASPPPSPAPPPAISDTRSPKKKRPPPPASGKSPKIPKSPKPGKRGLQAQDTSRAPTRPAPAAIRHRRHAAT</sequence>
<feature type="region of interest" description="Disordered" evidence="1">
    <location>
        <begin position="111"/>
        <end position="133"/>
    </location>
</feature>
<evidence type="ECO:0000256" key="2">
    <source>
        <dbReference type="SAM" id="SignalP"/>
    </source>
</evidence>
<dbReference type="AlphaFoldDB" id="A0A2K3D973"/>
<feature type="compositionally biased region" description="Pro residues" evidence="1">
    <location>
        <begin position="636"/>
        <end position="646"/>
    </location>
</feature>
<proteinExistence type="predicted"/>
<dbReference type="RefSeq" id="XP_001702768.2">
    <property type="nucleotide sequence ID" value="XM_001702716.2"/>
</dbReference>
<protein>
    <recommendedName>
        <fullName evidence="3">Peptidase M11 gametolysin domain-containing protein</fullName>
    </recommendedName>
</protein>
<keyword evidence="2" id="KW-0732">Signal</keyword>
<evidence type="ECO:0000256" key="1">
    <source>
        <dbReference type="SAM" id="MobiDB-lite"/>
    </source>
</evidence>
<evidence type="ECO:0000313" key="4">
    <source>
        <dbReference type="EMBL" id="PNW77080.1"/>
    </source>
</evidence>
<dbReference type="Gramene" id="PNW77080">
    <property type="protein sequence ID" value="PNW77080"/>
    <property type="gene ID" value="CHLRE_10g421350v5"/>
</dbReference>
<name>A0A2K3D973_CHLRE</name>
<feature type="compositionally biased region" description="Pro residues" evidence="1">
    <location>
        <begin position="560"/>
        <end position="628"/>
    </location>
</feature>
<gene>
    <name evidence="4" type="ORF">CHLRE_10g421350v5</name>
</gene>
<keyword evidence="5" id="KW-1185">Reference proteome</keyword>
<feature type="signal peptide" evidence="2">
    <location>
        <begin position="1"/>
        <end position="27"/>
    </location>
</feature>
<dbReference type="KEGG" id="cre:CHLRE_10g421350v5"/>
<dbReference type="EMBL" id="CM008971">
    <property type="protein sequence ID" value="PNW77080.1"/>
    <property type="molecule type" value="Genomic_DNA"/>
</dbReference>
<accession>A0A2K3D973</accession>
<organism evidence="4 5">
    <name type="scientific">Chlamydomonas reinhardtii</name>
    <name type="common">Chlamydomonas smithii</name>
    <dbReference type="NCBI Taxonomy" id="3055"/>
    <lineage>
        <taxon>Eukaryota</taxon>
        <taxon>Viridiplantae</taxon>
        <taxon>Chlorophyta</taxon>
        <taxon>core chlorophytes</taxon>
        <taxon>Chlorophyceae</taxon>
        <taxon>CS clade</taxon>
        <taxon>Chlamydomonadales</taxon>
        <taxon>Chlamydomonadaceae</taxon>
        <taxon>Chlamydomonas</taxon>
    </lineage>
</organism>
<dbReference type="Proteomes" id="UP000006906">
    <property type="component" value="Chromosome 10"/>
</dbReference>